<evidence type="ECO:0000256" key="1">
    <source>
        <dbReference type="SAM" id="SignalP"/>
    </source>
</evidence>
<reference evidence="2" key="2">
    <citation type="submission" date="2010-05" db="EMBL/GenBank/DDBJ databases">
        <title>The Genome Sequence of Magnaporthe poae strain ATCC 64411.</title>
        <authorList>
            <consortium name="The Broad Institute Genome Sequencing Platform"/>
            <consortium name="Broad Institute Genome Sequencing Center for Infectious Disease"/>
            <person name="Ma L.-J."/>
            <person name="Dead R."/>
            <person name="Young S."/>
            <person name="Zeng Q."/>
            <person name="Koehrsen M."/>
            <person name="Alvarado L."/>
            <person name="Berlin A."/>
            <person name="Chapman S.B."/>
            <person name="Chen Z."/>
            <person name="Freedman E."/>
            <person name="Gellesch M."/>
            <person name="Goldberg J."/>
            <person name="Griggs A."/>
            <person name="Gujja S."/>
            <person name="Heilman E.R."/>
            <person name="Heiman D."/>
            <person name="Hepburn T."/>
            <person name="Howarth C."/>
            <person name="Jen D."/>
            <person name="Larson L."/>
            <person name="Mehta T."/>
            <person name="Neiman D."/>
            <person name="Pearson M."/>
            <person name="Roberts A."/>
            <person name="Saif S."/>
            <person name="Shea T."/>
            <person name="Shenoy N."/>
            <person name="Sisk P."/>
            <person name="Stolte C."/>
            <person name="Sykes S."/>
            <person name="Walk T."/>
            <person name="White J."/>
            <person name="Yandava C."/>
            <person name="Haas B."/>
            <person name="Nusbaum C."/>
            <person name="Birren B."/>
        </authorList>
    </citation>
    <scope>NUCLEOTIDE SEQUENCE</scope>
    <source>
        <strain evidence="2">ATCC 64411</strain>
    </source>
</reference>
<dbReference type="AlphaFoldDB" id="A0A0C4EB19"/>
<evidence type="ECO:0000313" key="3">
    <source>
        <dbReference type="EnsemblFungi" id="MAPG_09860T0"/>
    </source>
</evidence>
<feature type="chain" id="PRO_5009386026" evidence="1">
    <location>
        <begin position="19"/>
        <end position="86"/>
    </location>
</feature>
<reference evidence="3" key="4">
    <citation type="journal article" date="2015" name="G3 (Bethesda)">
        <title>Genome sequences of three phytopathogenic species of the Magnaporthaceae family of fungi.</title>
        <authorList>
            <person name="Okagaki L.H."/>
            <person name="Nunes C.C."/>
            <person name="Sailsbery J."/>
            <person name="Clay B."/>
            <person name="Brown D."/>
            <person name="John T."/>
            <person name="Oh Y."/>
            <person name="Young N."/>
            <person name="Fitzgerald M."/>
            <person name="Haas B.J."/>
            <person name="Zeng Q."/>
            <person name="Young S."/>
            <person name="Adiconis X."/>
            <person name="Fan L."/>
            <person name="Levin J.Z."/>
            <person name="Mitchell T.K."/>
            <person name="Okubara P.A."/>
            <person name="Farman M.L."/>
            <person name="Kohn L.M."/>
            <person name="Birren B."/>
            <person name="Ma L.-J."/>
            <person name="Dean R.A."/>
        </authorList>
    </citation>
    <scope>NUCLEOTIDE SEQUENCE</scope>
    <source>
        <strain evidence="3">ATCC 64411 / 73-15</strain>
    </source>
</reference>
<sequence>MKTSFVLATLASAVSVIAVPGLSCGHHLVNVARFSQADIAKAYCGRTDTCEGKEWNVLYAIEGGKPQSRLYCHLGCWGELGNAQCH</sequence>
<protein>
    <submittedName>
        <fullName evidence="2 3">Uncharacterized protein</fullName>
    </submittedName>
</protein>
<reference evidence="2" key="3">
    <citation type="submission" date="2011-03" db="EMBL/GenBank/DDBJ databases">
        <title>Annotation of Magnaporthe poae ATCC 64411.</title>
        <authorList>
            <person name="Ma L.-J."/>
            <person name="Dead R."/>
            <person name="Young S.K."/>
            <person name="Zeng Q."/>
            <person name="Gargeya S."/>
            <person name="Fitzgerald M."/>
            <person name="Haas B."/>
            <person name="Abouelleil A."/>
            <person name="Alvarado L."/>
            <person name="Arachchi H.M."/>
            <person name="Berlin A."/>
            <person name="Brown A."/>
            <person name="Chapman S.B."/>
            <person name="Chen Z."/>
            <person name="Dunbar C."/>
            <person name="Freedman E."/>
            <person name="Gearin G."/>
            <person name="Gellesch M."/>
            <person name="Goldberg J."/>
            <person name="Griggs A."/>
            <person name="Gujja S."/>
            <person name="Heiman D."/>
            <person name="Howarth C."/>
            <person name="Larson L."/>
            <person name="Lui A."/>
            <person name="MacDonald P.J.P."/>
            <person name="Mehta T."/>
            <person name="Montmayeur A."/>
            <person name="Murphy C."/>
            <person name="Neiman D."/>
            <person name="Pearson M."/>
            <person name="Priest M."/>
            <person name="Roberts A."/>
            <person name="Saif S."/>
            <person name="Shea T."/>
            <person name="Shenoy N."/>
            <person name="Sisk P."/>
            <person name="Stolte C."/>
            <person name="Sykes S."/>
            <person name="Yandava C."/>
            <person name="Wortman J."/>
            <person name="Nusbaum C."/>
            <person name="Birren B."/>
        </authorList>
    </citation>
    <scope>NUCLEOTIDE SEQUENCE</scope>
    <source>
        <strain evidence="2">ATCC 64411</strain>
    </source>
</reference>
<dbReference type="EMBL" id="GL876977">
    <property type="protein sequence ID" value="KLU91339.1"/>
    <property type="molecule type" value="Genomic_DNA"/>
</dbReference>
<evidence type="ECO:0000313" key="4">
    <source>
        <dbReference type="Proteomes" id="UP000011715"/>
    </source>
</evidence>
<keyword evidence="4" id="KW-1185">Reference proteome</keyword>
<dbReference type="EnsemblFungi" id="MAPG_09860T0">
    <property type="protein sequence ID" value="MAPG_09860T0"/>
    <property type="gene ID" value="MAPG_09860"/>
</dbReference>
<organism evidence="3 4">
    <name type="scientific">Magnaporthiopsis poae (strain ATCC 64411 / 73-15)</name>
    <name type="common">Kentucky bluegrass fungus</name>
    <name type="synonym">Magnaporthe poae</name>
    <dbReference type="NCBI Taxonomy" id="644358"/>
    <lineage>
        <taxon>Eukaryota</taxon>
        <taxon>Fungi</taxon>
        <taxon>Dikarya</taxon>
        <taxon>Ascomycota</taxon>
        <taxon>Pezizomycotina</taxon>
        <taxon>Sordariomycetes</taxon>
        <taxon>Sordariomycetidae</taxon>
        <taxon>Magnaporthales</taxon>
        <taxon>Magnaporthaceae</taxon>
        <taxon>Magnaporthiopsis</taxon>
    </lineage>
</organism>
<proteinExistence type="predicted"/>
<name>A0A0C4EB19_MAGP6</name>
<reference evidence="3" key="5">
    <citation type="submission" date="2015-06" db="UniProtKB">
        <authorList>
            <consortium name="EnsemblFungi"/>
        </authorList>
    </citation>
    <scope>IDENTIFICATION</scope>
    <source>
        <strain evidence="3">ATCC 64411</strain>
    </source>
</reference>
<gene>
    <name evidence="2" type="ORF">MAPG_09860</name>
</gene>
<evidence type="ECO:0000313" key="2">
    <source>
        <dbReference type="EMBL" id="KLU91339.1"/>
    </source>
</evidence>
<dbReference type="EMBL" id="ADBL01002527">
    <property type="status" value="NOT_ANNOTATED_CDS"/>
    <property type="molecule type" value="Genomic_DNA"/>
</dbReference>
<reference evidence="4" key="1">
    <citation type="submission" date="2010-05" db="EMBL/GenBank/DDBJ databases">
        <title>The genome sequence of Magnaporthe poae strain ATCC 64411.</title>
        <authorList>
            <person name="Ma L.-J."/>
            <person name="Dead R."/>
            <person name="Young S."/>
            <person name="Zeng Q."/>
            <person name="Koehrsen M."/>
            <person name="Alvarado L."/>
            <person name="Berlin A."/>
            <person name="Chapman S.B."/>
            <person name="Chen Z."/>
            <person name="Freedman E."/>
            <person name="Gellesch M."/>
            <person name="Goldberg J."/>
            <person name="Griggs A."/>
            <person name="Gujja S."/>
            <person name="Heilman E.R."/>
            <person name="Heiman D."/>
            <person name="Hepburn T."/>
            <person name="Howarth C."/>
            <person name="Jen D."/>
            <person name="Larson L."/>
            <person name="Mehta T."/>
            <person name="Neiman D."/>
            <person name="Pearson M."/>
            <person name="Roberts A."/>
            <person name="Saif S."/>
            <person name="Shea T."/>
            <person name="Shenoy N."/>
            <person name="Sisk P."/>
            <person name="Stolte C."/>
            <person name="Sykes S."/>
            <person name="Walk T."/>
            <person name="White J."/>
            <person name="Yandava C."/>
            <person name="Haas B."/>
            <person name="Nusbaum C."/>
            <person name="Birren B."/>
        </authorList>
    </citation>
    <scope>NUCLEOTIDE SEQUENCE [LARGE SCALE GENOMIC DNA]</scope>
    <source>
        <strain evidence="4">ATCC 64411 / 73-15</strain>
    </source>
</reference>
<dbReference type="OrthoDB" id="4964891at2759"/>
<dbReference type="VEuPathDB" id="FungiDB:MAPG_09860"/>
<dbReference type="eggNOG" id="ENOG502RN7G">
    <property type="taxonomic scope" value="Eukaryota"/>
</dbReference>
<accession>A0A0C4EB19</accession>
<feature type="signal peptide" evidence="1">
    <location>
        <begin position="1"/>
        <end position="18"/>
    </location>
</feature>
<dbReference type="Proteomes" id="UP000011715">
    <property type="component" value="Unassembled WGS sequence"/>
</dbReference>
<keyword evidence="1" id="KW-0732">Signal</keyword>